<evidence type="ECO:0000313" key="6">
    <source>
        <dbReference type="EMBL" id="SMC14105.1"/>
    </source>
</evidence>
<feature type="transmembrane region" description="Helical" evidence="5">
    <location>
        <begin position="9"/>
        <end position="28"/>
    </location>
</feature>
<name>A0A1X7BX76_9RHOB</name>
<dbReference type="OrthoDB" id="9811969at2"/>
<keyword evidence="7" id="KW-1185">Reference proteome</keyword>
<feature type="transmembrane region" description="Helical" evidence="5">
    <location>
        <begin position="89"/>
        <end position="108"/>
    </location>
</feature>
<evidence type="ECO:0000256" key="5">
    <source>
        <dbReference type="SAM" id="Phobius"/>
    </source>
</evidence>
<keyword evidence="4 5" id="KW-0472">Membrane</keyword>
<keyword evidence="2 5" id="KW-0812">Transmembrane</keyword>
<comment type="subcellular location">
    <subcellularLocation>
        <location evidence="1">Endomembrane system</location>
        <topology evidence="1">Multi-pass membrane protein</topology>
    </subcellularLocation>
</comment>
<feature type="transmembrane region" description="Helical" evidence="5">
    <location>
        <begin position="114"/>
        <end position="132"/>
    </location>
</feature>
<proteinExistence type="predicted"/>
<dbReference type="InterPro" id="IPR007318">
    <property type="entry name" value="Phopholipid_MeTrfase"/>
</dbReference>
<dbReference type="AlphaFoldDB" id="A0A1X7BX76"/>
<evidence type="ECO:0000313" key="7">
    <source>
        <dbReference type="Proteomes" id="UP000193224"/>
    </source>
</evidence>
<evidence type="ECO:0000256" key="3">
    <source>
        <dbReference type="ARBA" id="ARBA00022989"/>
    </source>
</evidence>
<accession>A0A1X7BX76</accession>
<dbReference type="EMBL" id="FWXB01000020">
    <property type="protein sequence ID" value="SMC14105.1"/>
    <property type="molecule type" value="Genomic_DNA"/>
</dbReference>
<protein>
    <recommendedName>
        <fullName evidence="8">Isoprenylcysteine carboxyl methyltransferase (ICMT) family protein</fullName>
    </recommendedName>
</protein>
<organism evidence="6 7">
    <name type="scientific">Roseovarius aestuarii</name>
    <dbReference type="NCBI Taxonomy" id="475083"/>
    <lineage>
        <taxon>Bacteria</taxon>
        <taxon>Pseudomonadati</taxon>
        <taxon>Pseudomonadota</taxon>
        <taxon>Alphaproteobacteria</taxon>
        <taxon>Rhodobacterales</taxon>
        <taxon>Roseobacteraceae</taxon>
        <taxon>Roseovarius</taxon>
    </lineage>
</organism>
<evidence type="ECO:0000256" key="2">
    <source>
        <dbReference type="ARBA" id="ARBA00022692"/>
    </source>
</evidence>
<dbReference type="Gene3D" id="1.20.120.1630">
    <property type="match status" value="1"/>
</dbReference>
<dbReference type="Pfam" id="PF04191">
    <property type="entry name" value="PEMT"/>
    <property type="match status" value="1"/>
</dbReference>
<keyword evidence="3 5" id="KW-1133">Transmembrane helix</keyword>
<gene>
    <name evidence="6" type="ORF">ROA7745_03969</name>
</gene>
<feature type="transmembrane region" description="Helical" evidence="5">
    <location>
        <begin position="40"/>
        <end position="58"/>
    </location>
</feature>
<dbReference type="GO" id="GO:0012505">
    <property type="term" value="C:endomembrane system"/>
    <property type="evidence" value="ECO:0007669"/>
    <property type="project" value="UniProtKB-SubCell"/>
</dbReference>
<dbReference type="Proteomes" id="UP000193224">
    <property type="component" value="Unassembled WGS sequence"/>
</dbReference>
<evidence type="ECO:0000256" key="4">
    <source>
        <dbReference type="ARBA" id="ARBA00023136"/>
    </source>
</evidence>
<evidence type="ECO:0000256" key="1">
    <source>
        <dbReference type="ARBA" id="ARBA00004127"/>
    </source>
</evidence>
<reference evidence="6 7" key="1">
    <citation type="submission" date="2017-03" db="EMBL/GenBank/DDBJ databases">
        <authorList>
            <person name="Afonso C.L."/>
            <person name="Miller P.J."/>
            <person name="Scott M.A."/>
            <person name="Spackman E."/>
            <person name="Goraichik I."/>
            <person name="Dimitrov K.M."/>
            <person name="Suarez D.L."/>
            <person name="Swayne D.E."/>
        </authorList>
    </citation>
    <scope>NUCLEOTIDE SEQUENCE [LARGE SCALE GENOMIC DNA]</scope>
    <source>
        <strain evidence="6 7">CECT 7745</strain>
    </source>
</reference>
<evidence type="ECO:0008006" key="8">
    <source>
        <dbReference type="Google" id="ProtNLM"/>
    </source>
</evidence>
<sequence>MFWCMTKAVLILPGTALIYIPFLIQWFSNSWPFDVIVGTGLHWALAVMLVVPALALAANTMKLFVHEGHGTPAPWDPPQRLVINGPYRYVRNPMLSAVILMILAEAVVLNSPFLLGWAIVFFFLNTLYFIFIEEPGLERRFGEDYLRYKAAVPRWLPMLRPYEPPEANCN</sequence>